<feature type="region of interest" description="Disordered" evidence="1">
    <location>
        <begin position="288"/>
        <end position="320"/>
    </location>
</feature>
<gene>
    <name evidence="3" type="ORF">GCM10016455_02450</name>
</gene>
<dbReference type="Pfam" id="PF09931">
    <property type="entry name" value="Phage_phiJL001_Gp84_N"/>
    <property type="match status" value="1"/>
</dbReference>
<dbReference type="InterPro" id="IPR011928">
    <property type="entry name" value="Phage_phiJL001_Gp84"/>
</dbReference>
<accession>A0ABQ3IMH5</accession>
<reference evidence="4" key="1">
    <citation type="journal article" date="2019" name="Int. J. Syst. Evol. Microbiol.">
        <title>The Global Catalogue of Microorganisms (GCM) 10K type strain sequencing project: providing services to taxonomists for standard genome sequencing and annotation.</title>
        <authorList>
            <consortium name="The Broad Institute Genomics Platform"/>
            <consortium name="The Broad Institute Genome Sequencing Center for Infectious Disease"/>
            <person name="Wu L."/>
            <person name="Ma J."/>
        </authorList>
    </citation>
    <scope>NUCLEOTIDE SEQUENCE [LARGE SCALE GENOMIC DNA]</scope>
    <source>
        <strain evidence="4">KCTC 42443</strain>
    </source>
</reference>
<name>A0ABQ3IMH5_9RHOB</name>
<organism evidence="3 4">
    <name type="scientific">Aliiroseovarius zhejiangensis</name>
    <dbReference type="NCBI Taxonomy" id="1632025"/>
    <lineage>
        <taxon>Bacteria</taxon>
        <taxon>Pseudomonadati</taxon>
        <taxon>Pseudomonadota</taxon>
        <taxon>Alphaproteobacteria</taxon>
        <taxon>Rhodobacterales</taxon>
        <taxon>Paracoccaceae</taxon>
        <taxon>Aliiroseovarius</taxon>
    </lineage>
</organism>
<evidence type="ECO:0000256" key="1">
    <source>
        <dbReference type="SAM" id="MobiDB-lite"/>
    </source>
</evidence>
<comment type="caution">
    <text evidence="3">The sequence shown here is derived from an EMBL/GenBank/DDBJ whole genome shotgun (WGS) entry which is preliminary data.</text>
</comment>
<sequence>MALSSEFEAHLGQGVTSVARLWKVTRRDGVVHGFTDHDLDLVIDGVTFRADTGMTAHALSQTTGLSVDNTEALGVLNDASISEQDIRAGRYDGAEVEAWLVNWVDTRQRFLRFRGTVGELAREAGGFRAELNGLSEKLNQPQGRVYQMPCSAVLGDGSCRFNLNQSGYRLDIAVGENTHETTFQFSDMALYPNRWFERGRLTVLTGAAKGLTGLIKNDRKGEDGARTVELWESIRASMVPGDMVRLEAGCDKLPKTCRVKFNNFRNFRGFPDIPGEDWLMSYPVGHGKNDGGDAKETNDLLDRLDFGRDGTNPFSPESGD</sequence>
<evidence type="ECO:0000259" key="2">
    <source>
        <dbReference type="Pfam" id="PF09356"/>
    </source>
</evidence>
<protein>
    <recommendedName>
        <fullName evidence="2">Bacteriophage phiJL001 Gp84 C-terminal domain-containing protein</fullName>
    </recommendedName>
</protein>
<dbReference type="Proteomes" id="UP000609802">
    <property type="component" value="Unassembled WGS sequence"/>
</dbReference>
<evidence type="ECO:0000313" key="3">
    <source>
        <dbReference type="EMBL" id="GHE86374.1"/>
    </source>
</evidence>
<feature type="domain" description="Bacteriophage phiJL001 Gp84 C-terminal" evidence="2">
    <location>
        <begin position="194"/>
        <end position="277"/>
    </location>
</feature>
<dbReference type="InterPro" id="IPR018964">
    <property type="entry name" value="Phage_phiJL001_Gp84_C"/>
</dbReference>
<proteinExistence type="predicted"/>
<dbReference type="EMBL" id="BNCH01000001">
    <property type="protein sequence ID" value="GHE86374.1"/>
    <property type="molecule type" value="Genomic_DNA"/>
</dbReference>
<keyword evidence="4" id="KW-1185">Reference proteome</keyword>
<dbReference type="Pfam" id="PF09356">
    <property type="entry name" value="Phage_BR0599"/>
    <property type="match status" value="1"/>
</dbReference>
<dbReference type="NCBIfam" id="TIGR02218">
    <property type="entry name" value="phg_TIGR02218"/>
    <property type="match status" value="1"/>
</dbReference>
<dbReference type="RefSeq" id="WP_191284655.1">
    <property type="nucleotide sequence ID" value="NZ_BNCH01000001.1"/>
</dbReference>
<evidence type="ECO:0000313" key="4">
    <source>
        <dbReference type="Proteomes" id="UP000609802"/>
    </source>
</evidence>
<feature type="compositionally biased region" description="Basic and acidic residues" evidence="1">
    <location>
        <begin position="288"/>
        <end position="308"/>
    </location>
</feature>